<evidence type="ECO:0000313" key="2">
    <source>
        <dbReference type="Proteomes" id="UP000467840"/>
    </source>
</evidence>
<organism evidence="1 2">
    <name type="scientific">Hevea brasiliensis</name>
    <name type="common">Para rubber tree</name>
    <name type="synonym">Siphonia brasiliensis</name>
    <dbReference type="NCBI Taxonomy" id="3981"/>
    <lineage>
        <taxon>Eukaryota</taxon>
        <taxon>Viridiplantae</taxon>
        <taxon>Streptophyta</taxon>
        <taxon>Embryophyta</taxon>
        <taxon>Tracheophyta</taxon>
        <taxon>Spermatophyta</taxon>
        <taxon>Magnoliopsida</taxon>
        <taxon>eudicotyledons</taxon>
        <taxon>Gunneridae</taxon>
        <taxon>Pentapetalae</taxon>
        <taxon>rosids</taxon>
        <taxon>fabids</taxon>
        <taxon>Malpighiales</taxon>
        <taxon>Euphorbiaceae</taxon>
        <taxon>Crotonoideae</taxon>
        <taxon>Micrandreae</taxon>
        <taxon>Hevea</taxon>
    </lineage>
</organism>
<accession>A0A6A6KXA8</accession>
<gene>
    <name evidence="1" type="ORF">GH714_003632</name>
</gene>
<protein>
    <recommendedName>
        <fullName evidence="3">Reverse transcriptase Ty1/copia-type domain-containing protein</fullName>
    </recommendedName>
</protein>
<dbReference type="PANTHER" id="PTHR11439">
    <property type="entry name" value="GAG-POL-RELATED RETROTRANSPOSON"/>
    <property type="match status" value="1"/>
</dbReference>
<evidence type="ECO:0008006" key="3">
    <source>
        <dbReference type="Google" id="ProtNLM"/>
    </source>
</evidence>
<dbReference type="Proteomes" id="UP000467840">
    <property type="component" value="Chromosome 7"/>
</dbReference>
<evidence type="ECO:0000313" key="1">
    <source>
        <dbReference type="EMBL" id="KAF2293641.1"/>
    </source>
</evidence>
<dbReference type="CDD" id="cd09272">
    <property type="entry name" value="RNase_HI_RT_Ty1"/>
    <property type="match status" value="1"/>
</dbReference>
<keyword evidence="2" id="KW-1185">Reference proteome</keyword>
<name>A0A6A6KXA8_HEVBR</name>
<dbReference type="EMBL" id="JAAGAX010000013">
    <property type="protein sequence ID" value="KAF2293641.1"/>
    <property type="molecule type" value="Genomic_DNA"/>
</dbReference>
<dbReference type="AlphaFoldDB" id="A0A6A6KXA8"/>
<reference evidence="1 2" key="1">
    <citation type="journal article" date="2020" name="Mol. Plant">
        <title>The Chromosome-Based Rubber Tree Genome Provides New Insights into Spurge Genome Evolution and Rubber Biosynthesis.</title>
        <authorList>
            <person name="Liu J."/>
            <person name="Shi C."/>
            <person name="Shi C.C."/>
            <person name="Li W."/>
            <person name="Zhang Q.J."/>
            <person name="Zhang Y."/>
            <person name="Li K."/>
            <person name="Lu H.F."/>
            <person name="Shi C."/>
            <person name="Zhu S.T."/>
            <person name="Xiao Z.Y."/>
            <person name="Nan H."/>
            <person name="Yue Y."/>
            <person name="Zhu X.G."/>
            <person name="Wu Y."/>
            <person name="Hong X.N."/>
            <person name="Fan G.Y."/>
            <person name="Tong Y."/>
            <person name="Zhang D."/>
            <person name="Mao C.L."/>
            <person name="Liu Y.L."/>
            <person name="Hao S.J."/>
            <person name="Liu W.Q."/>
            <person name="Lv M.Q."/>
            <person name="Zhang H.B."/>
            <person name="Liu Y."/>
            <person name="Hu-Tang G.R."/>
            <person name="Wang J.P."/>
            <person name="Wang J.H."/>
            <person name="Sun Y.H."/>
            <person name="Ni S.B."/>
            <person name="Chen W.B."/>
            <person name="Zhang X.C."/>
            <person name="Jiao Y.N."/>
            <person name="Eichler E.E."/>
            <person name="Li G.H."/>
            <person name="Liu X."/>
            <person name="Gao L.Z."/>
        </authorList>
    </citation>
    <scope>NUCLEOTIDE SEQUENCE [LARGE SCALE GENOMIC DNA]</scope>
    <source>
        <strain evidence="2">cv. GT1</strain>
        <tissue evidence="1">Leaf</tissue>
    </source>
</reference>
<dbReference type="PANTHER" id="PTHR11439:SF463">
    <property type="entry name" value="REVERSE TRANSCRIPTASE TY1_COPIA-TYPE DOMAIN-CONTAINING PROTEIN"/>
    <property type="match status" value="1"/>
</dbReference>
<proteinExistence type="predicted"/>
<comment type="caution">
    <text evidence="1">The sequence shown here is derived from an EMBL/GenBank/DDBJ whole genome shotgun (WGS) entry which is preliminary data.</text>
</comment>
<sequence length="138" mass="15572">MTDLGLMGYFLGLEVRQYGNWAGCIDDRKSTTGYAFSLGSCVICWNSKKQPSTALSSSESEYMAVTLAACQAIGLRRIMEDMKLTQVEATTVYCDNQSTIAMAKNPVYHSRTRRRNSASFCERISDKRSNQDHILQYR</sequence>